<evidence type="ECO:0000256" key="7">
    <source>
        <dbReference type="ARBA" id="ARBA00023136"/>
    </source>
</evidence>
<gene>
    <name evidence="9" type="ORF">Ga0058931_2955</name>
    <name evidence="10" type="ORF">HLUCCA05_04575</name>
</gene>
<accession>A0A0P7W372</accession>
<dbReference type="InterPro" id="IPR002781">
    <property type="entry name" value="TM_pro_TauE-like"/>
</dbReference>
<reference evidence="9 12" key="2">
    <citation type="submission" date="2016-01" db="EMBL/GenBank/DDBJ databases">
        <authorList>
            <person name="Varghese N."/>
        </authorList>
    </citation>
    <scope>NUCLEOTIDE SEQUENCE [LARGE SCALE GENOMIC DNA]</scope>
    <source>
        <strain evidence="9 12">HL-91</strain>
    </source>
</reference>
<dbReference type="RefSeq" id="WP_072246987.1">
    <property type="nucleotide sequence ID" value="NZ_FBYC01000004.1"/>
</dbReference>
<keyword evidence="6 8" id="KW-1133">Transmembrane helix</keyword>
<feature type="transmembrane region" description="Helical" evidence="8">
    <location>
        <begin position="176"/>
        <end position="198"/>
    </location>
</feature>
<dbReference type="PANTHER" id="PTHR30269:SF37">
    <property type="entry name" value="MEMBRANE TRANSPORTER PROTEIN"/>
    <property type="match status" value="1"/>
</dbReference>
<dbReference type="PANTHER" id="PTHR30269">
    <property type="entry name" value="TRANSMEMBRANE PROTEIN YFCA"/>
    <property type="match status" value="1"/>
</dbReference>
<dbReference type="EMBL" id="LJSG01000016">
    <property type="protein sequence ID" value="KPP90688.1"/>
    <property type="molecule type" value="Genomic_DNA"/>
</dbReference>
<feature type="transmembrane region" description="Helical" evidence="8">
    <location>
        <begin position="204"/>
        <end position="223"/>
    </location>
</feature>
<comment type="similarity">
    <text evidence="2 8">Belongs to the 4-toluene sulfonate uptake permease (TSUP) (TC 2.A.102) family.</text>
</comment>
<evidence type="ECO:0000313" key="10">
    <source>
        <dbReference type="EMBL" id="KPP90688.1"/>
    </source>
</evidence>
<sequence>MQAVAGLTLFSDVTSLTAALVAVFLVGLSKGGLGGAFALMGVPILSLAMSPVQAAALLLPVLLMMDAVSLWAWRGWFDRATLWHTLPGALLGIALGGLTAAYTPEAMVRLLVGIVALGFVARMVLDRRGGPVAPRGQSATRGTFWGGVAGFTSFVAHAGGPPFQVYALPLGFDPRIYTGTTVIFFSAVNVVKLVPYAALGQFNTATLTSALVLLPLAVGSTLLGARIVKHLRAEVFYPLMYGMIGLVGIKLVWDGLTALLG</sequence>
<evidence type="ECO:0000256" key="8">
    <source>
        <dbReference type="RuleBase" id="RU363041"/>
    </source>
</evidence>
<feature type="transmembrane region" description="Helical" evidence="8">
    <location>
        <begin position="55"/>
        <end position="73"/>
    </location>
</feature>
<protein>
    <recommendedName>
        <fullName evidence="8">Probable membrane transporter protein</fullName>
    </recommendedName>
</protein>
<dbReference type="InterPro" id="IPR052017">
    <property type="entry name" value="TSUP"/>
</dbReference>
<evidence type="ECO:0000313" key="11">
    <source>
        <dbReference type="Proteomes" id="UP000050413"/>
    </source>
</evidence>
<evidence type="ECO:0000256" key="6">
    <source>
        <dbReference type="ARBA" id="ARBA00022989"/>
    </source>
</evidence>
<dbReference type="STRING" id="1666912.Ga0058931_2955"/>
<proteinExistence type="inferred from homology"/>
<dbReference type="GO" id="GO:0005886">
    <property type="term" value="C:plasma membrane"/>
    <property type="evidence" value="ECO:0007669"/>
    <property type="project" value="UniProtKB-SubCell"/>
</dbReference>
<evidence type="ECO:0000256" key="2">
    <source>
        <dbReference type="ARBA" id="ARBA00009142"/>
    </source>
</evidence>
<evidence type="ECO:0000256" key="4">
    <source>
        <dbReference type="ARBA" id="ARBA00022475"/>
    </source>
</evidence>
<dbReference type="Proteomes" id="UP000050413">
    <property type="component" value="Unassembled WGS sequence"/>
</dbReference>
<keyword evidence="5 8" id="KW-0812">Transmembrane</keyword>
<comment type="subcellular location">
    <subcellularLocation>
        <location evidence="1 8">Cell membrane</location>
        <topology evidence="1 8">Multi-pass membrane protein</topology>
    </subcellularLocation>
</comment>
<feature type="transmembrane region" description="Helical" evidence="8">
    <location>
        <begin position="80"/>
        <end position="100"/>
    </location>
</feature>
<keyword evidence="12" id="KW-1185">Reference proteome</keyword>
<evidence type="ECO:0000313" key="12">
    <source>
        <dbReference type="Proteomes" id="UP000182045"/>
    </source>
</evidence>
<evidence type="ECO:0000256" key="1">
    <source>
        <dbReference type="ARBA" id="ARBA00004651"/>
    </source>
</evidence>
<keyword evidence="4 8" id="KW-1003">Cell membrane</keyword>
<keyword evidence="7 8" id="KW-0472">Membrane</keyword>
<keyword evidence="3" id="KW-0813">Transport</keyword>
<dbReference type="EMBL" id="FBYC01000004">
    <property type="protein sequence ID" value="CUX83391.1"/>
    <property type="molecule type" value="Genomic_DNA"/>
</dbReference>
<dbReference type="AlphaFoldDB" id="A0A0P7W372"/>
<evidence type="ECO:0000256" key="5">
    <source>
        <dbReference type="ARBA" id="ARBA00022692"/>
    </source>
</evidence>
<feature type="transmembrane region" description="Helical" evidence="8">
    <location>
        <begin position="235"/>
        <end position="253"/>
    </location>
</feature>
<dbReference type="Proteomes" id="UP000182045">
    <property type="component" value="Unassembled WGS sequence"/>
</dbReference>
<name>A0A0P7W372_9RHOB</name>
<dbReference type="PATRIC" id="fig|1666912.4.peg.2668"/>
<comment type="caution">
    <text evidence="10">The sequence shown here is derived from an EMBL/GenBank/DDBJ whole genome shotgun (WGS) entry which is preliminary data.</text>
</comment>
<reference evidence="10 11" key="1">
    <citation type="submission" date="2015-09" db="EMBL/GenBank/DDBJ databases">
        <title>Identification and resolution of microdiversity through metagenomic sequencing of parallel consortia.</title>
        <authorList>
            <person name="Nelson W.C."/>
            <person name="Romine M.F."/>
            <person name="Lindemann S.R."/>
        </authorList>
    </citation>
    <scope>NUCLEOTIDE SEQUENCE [LARGE SCALE GENOMIC DNA]</scope>
    <source>
        <strain evidence="10">HL-91</strain>
    </source>
</reference>
<organism evidence="10 11">
    <name type="scientific">Roseibaca calidilacus</name>
    <dbReference type="NCBI Taxonomy" id="1666912"/>
    <lineage>
        <taxon>Bacteria</taxon>
        <taxon>Pseudomonadati</taxon>
        <taxon>Pseudomonadota</taxon>
        <taxon>Alphaproteobacteria</taxon>
        <taxon>Rhodobacterales</taxon>
        <taxon>Paracoccaceae</taxon>
        <taxon>Roseinatronobacter</taxon>
    </lineage>
</organism>
<dbReference type="OrthoDB" id="7028171at2"/>
<dbReference type="Pfam" id="PF01925">
    <property type="entry name" value="TauE"/>
    <property type="match status" value="1"/>
</dbReference>
<evidence type="ECO:0000256" key="3">
    <source>
        <dbReference type="ARBA" id="ARBA00022448"/>
    </source>
</evidence>
<evidence type="ECO:0000313" key="9">
    <source>
        <dbReference type="EMBL" id="CUX83391.1"/>
    </source>
</evidence>
<feature type="transmembrane region" description="Helical" evidence="8">
    <location>
        <begin position="106"/>
        <end position="125"/>
    </location>
</feature>